<keyword evidence="2" id="KW-1185">Reference proteome</keyword>
<sequence>MCPRSNIPTRRVGASNINFPSPNFLSPSVIGKVPGSVPSEGSIADKGVQNTGHGQLDGFFGLPVSGFDFRTSVQSCPRTRFLPGKCCYIHVDISFGLEAVSTMRKPIKNFVWSLTKSYHSSGFQNMQVKVVPDYASQNRSSLTIPYWISTNQN</sequence>
<accession>A0A0C3AC26</accession>
<evidence type="ECO:0000313" key="2">
    <source>
        <dbReference type="Proteomes" id="UP000054166"/>
    </source>
</evidence>
<organism evidence="1 2">
    <name type="scientific">Piloderma croceum (strain F 1598)</name>
    <dbReference type="NCBI Taxonomy" id="765440"/>
    <lineage>
        <taxon>Eukaryota</taxon>
        <taxon>Fungi</taxon>
        <taxon>Dikarya</taxon>
        <taxon>Basidiomycota</taxon>
        <taxon>Agaricomycotina</taxon>
        <taxon>Agaricomycetes</taxon>
        <taxon>Agaricomycetidae</taxon>
        <taxon>Atheliales</taxon>
        <taxon>Atheliaceae</taxon>
        <taxon>Piloderma</taxon>
    </lineage>
</organism>
<dbReference type="HOGENOM" id="CLU_1717636_0_0_1"/>
<proteinExistence type="predicted"/>
<feature type="non-terminal residue" evidence="1">
    <location>
        <position position="153"/>
    </location>
</feature>
<reference evidence="1 2" key="1">
    <citation type="submission" date="2014-04" db="EMBL/GenBank/DDBJ databases">
        <authorList>
            <consortium name="DOE Joint Genome Institute"/>
            <person name="Kuo A."/>
            <person name="Tarkka M."/>
            <person name="Buscot F."/>
            <person name="Kohler A."/>
            <person name="Nagy L.G."/>
            <person name="Floudas D."/>
            <person name="Copeland A."/>
            <person name="Barry K.W."/>
            <person name="Cichocki N."/>
            <person name="Veneault-Fourrey C."/>
            <person name="LaButti K."/>
            <person name="Lindquist E.A."/>
            <person name="Lipzen A."/>
            <person name="Lundell T."/>
            <person name="Morin E."/>
            <person name="Murat C."/>
            <person name="Sun H."/>
            <person name="Tunlid A."/>
            <person name="Henrissat B."/>
            <person name="Grigoriev I.V."/>
            <person name="Hibbett D.S."/>
            <person name="Martin F."/>
            <person name="Nordberg H.P."/>
            <person name="Cantor M.N."/>
            <person name="Hua S.X."/>
        </authorList>
    </citation>
    <scope>NUCLEOTIDE SEQUENCE [LARGE SCALE GENOMIC DNA]</scope>
    <source>
        <strain evidence="1 2">F 1598</strain>
    </source>
</reference>
<dbReference type="AlphaFoldDB" id="A0A0C3AC26"/>
<dbReference type="EMBL" id="KN833352">
    <property type="protein sequence ID" value="KIM71343.1"/>
    <property type="molecule type" value="Genomic_DNA"/>
</dbReference>
<protein>
    <submittedName>
        <fullName evidence="1">Uncharacterized protein</fullName>
    </submittedName>
</protein>
<reference evidence="2" key="2">
    <citation type="submission" date="2015-01" db="EMBL/GenBank/DDBJ databases">
        <title>Evolutionary Origins and Diversification of the Mycorrhizal Mutualists.</title>
        <authorList>
            <consortium name="DOE Joint Genome Institute"/>
            <consortium name="Mycorrhizal Genomics Consortium"/>
            <person name="Kohler A."/>
            <person name="Kuo A."/>
            <person name="Nagy L.G."/>
            <person name="Floudas D."/>
            <person name="Copeland A."/>
            <person name="Barry K.W."/>
            <person name="Cichocki N."/>
            <person name="Veneault-Fourrey C."/>
            <person name="LaButti K."/>
            <person name="Lindquist E.A."/>
            <person name="Lipzen A."/>
            <person name="Lundell T."/>
            <person name="Morin E."/>
            <person name="Murat C."/>
            <person name="Riley R."/>
            <person name="Ohm R."/>
            <person name="Sun H."/>
            <person name="Tunlid A."/>
            <person name="Henrissat B."/>
            <person name="Grigoriev I.V."/>
            <person name="Hibbett D.S."/>
            <person name="Martin F."/>
        </authorList>
    </citation>
    <scope>NUCLEOTIDE SEQUENCE [LARGE SCALE GENOMIC DNA]</scope>
    <source>
        <strain evidence="2">F 1598</strain>
    </source>
</reference>
<dbReference type="InParanoid" id="A0A0C3AC26"/>
<evidence type="ECO:0000313" key="1">
    <source>
        <dbReference type="EMBL" id="KIM71343.1"/>
    </source>
</evidence>
<dbReference type="Proteomes" id="UP000054166">
    <property type="component" value="Unassembled WGS sequence"/>
</dbReference>
<gene>
    <name evidence="1" type="ORF">PILCRDRAFT_830411</name>
</gene>
<name>A0A0C3AC26_PILCF</name>